<dbReference type="CDD" id="cd06225">
    <property type="entry name" value="HAMP"/>
    <property type="match status" value="1"/>
</dbReference>
<evidence type="ECO:0000256" key="5">
    <source>
        <dbReference type="ARBA" id="ARBA00022553"/>
    </source>
</evidence>
<dbReference type="EMBL" id="JBBKTX010000020">
    <property type="protein sequence ID" value="MFK4753774.1"/>
    <property type="molecule type" value="Genomic_DNA"/>
</dbReference>
<dbReference type="Gene3D" id="3.40.50.2300">
    <property type="match status" value="1"/>
</dbReference>
<dbReference type="EC" id="2.7.13.3" evidence="3"/>
<dbReference type="SMART" id="SM00388">
    <property type="entry name" value="HisKA"/>
    <property type="match status" value="1"/>
</dbReference>
<evidence type="ECO:0000313" key="18">
    <source>
        <dbReference type="Proteomes" id="UP001620597"/>
    </source>
</evidence>
<dbReference type="InterPro" id="IPR036890">
    <property type="entry name" value="HATPase_C_sf"/>
</dbReference>
<dbReference type="InterPro" id="IPR033480">
    <property type="entry name" value="sCache_2"/>
</dbReference>
<feature type="modified residue" description="4-aspartylphosphate" evidence="11">
    <location>
        <position position="764"/>
    </location>
</feature>
<dbReference type="InterPro" id="IPR036097">
    <property type="entry name" value="HisK_dim/P_sf"/>
</dbReference>
<keyword evidence="10 13" id="KW-0472">Membrane</keyword>
<dbReference type="InterPro" id="IPR004358">
    <property type="entry name" value="Sig_transdc_His_kin-like_C"/>
</dbReference>
<dbReference type="PROSITE" id="PS50110">
    <property type="entry name" value="RESPONSE_REGULATORY"/>
    <property type="match status" value="1"/>
</dbReference>
<keyword evidence="4" id="KW-1003">Cell membrane</keyword>
<keyword evidence="9 13" id="KW-1133">Transmembrane helix</keyword>
<sequence length="850" mass="94702">MRPLSPATSSSALLNAHKSRLSRQLSLIIRGILVVVFVFVYFYTVPMIKQKVFEIERNSSRLALNNVFEIANRMYAGVEEYRQQALDNHKGQLKLVVNLAETFLRSHFQEAAKNGIPLQQARQTAFSYLRNFTFGNQDYIWVVDHNIQVLSHPDPRFHQDARIKPGDDIQPILESVVRQAMHDGEGYYHYKWSRIAGAESLDKVSFVRDYPEWGFVIGSGVYLDDLEAEVRLRREQALTDLRHALQEIKVAKTGYMYVFDSNGHMLIHPNDNLDGVTFTTLKNPITQQPINQELMKVADTGKELNYRWDKPDDPGNYAYDKLSLVRYIKGFDWYICSSVYLDELQSSSELLSSRIMVLAGLTMLATLLISSFLVNRITRPLEQLASTALKVQGGDLSARTGIQRDDEIGILASSIDAMVQRLRNNIETLDAQVKQRTEELLATNARAQRMSAVGQLAGGLAHDFNNLLSIIVGNLIVAREHYSANDPELDKLLSPAERAARRGADITHRLLAFSRRQPLQPEIVSVNAVMAEVLELLHSAFSGPYRLHYRPQQHPELAWANVDPGHLENALVNLGLNARDAMQDGGTLTYSWKLCDITRPIEQRFDETVPPGRYIEIGVADTGSGFSQSALEQAFEPFFSTKQGSNNSGLGLSMVYGFVKQSFGYIQLGNPPQGGAMIRLLLPASSAPANPDLSDDDSGRGPELAPGGLYLLVEDNPDVRAVIRKQLTDLGQHVVEAADGDEAQTLLDGLLEHNPTALTGMVSDIMIPGSMNGRKLAATLRRRAPAAVILLVSGYTDDPTARPGSGNDPADQQDPMLVLLRKPFDRQQLEQALERASARVRLHHQHRSLT</sequence>
<evidence type="ECO:0000256" key="6">
    <source>
        <dbReference type="ARBA" id="ARBA00022679"/>
    </source>
</evidence>
<evidence type="ECO:0000256" key="2">
    <source>
        <dbReference type="ARBA" id="ARBA00004651"/>
    </source>
</evidence>
<evidence type="ECO:0000256" key="9">
    <source>
        <dbReference type="ARBA" id="ARBA00022989"/>
    </source>
</evidence>
<dbReference type="Gene3D" id="1.10.287.130">
    <property type="match status" value="1"/>
</dbReference>
<dbReference type="PROSITE" id="PS50885">
    <property type="entry name" value="HAMP"/>
    <property type="match status" value="1"/>
</dbReference>
<dbReference type="SUPFAM" id="SSF158472">
    <property type="entry name" value="HAMP domain-like"/>
    <property type="match status" value="1"/>
</dbReference>
<evidence type="ECO:0000256" key="11">
    <source>
        <dbReference type="PROSITE-ProRule" id="PRU00169"/>
    </source>
</evidence>
<dbReference type="InterPro" id="IPR003661">
    <property type="entry name" value="HisK_dim/P_dom"/>
</dbReference>
<dbReference type="Gene3D" id="6.10.340.10">
    <property type="match status" value="1"/>
</dbReference>
<evidence type="ECO:0000256" key="8">
    <source>
        <dbReference type="ARBA" id="ARBA00022777"/>
    </source>
</evidence>
<feature type="domain" description="HAMP" evidence="16">
    <location>
        <begin position="375"/>
        <end position="427"/>
    </location>
</feature>
<dbReference type="PANTHER" id="PTHR43065">
    <property type="entry name" value="SENSOR HISTIDINE KINASE"/>
    <property type="match status" value="1"/>
</dbReference>
<feature type="domain" description="Histidine kinase" evidence="14">
    <location>
        <begin position="459"/>
        <end position="686"/>
    </location>
</feature>
<dbReference type="SMART" id="SM00448">
    <property type="entry name" value="REC"/>
    <property type="match status" value="1"/>
</dbReference>
<dbReference type="Proteomes" id="UP001620597">
    <property type="component" value="Unassembled WGS sequence"/>
</dbReference>
<dbReference type="InterPro" id="IPR003660">
    <property type="entry name" value="HAMP_dom"/>
</dbReference>
<keyword evidence="12" id="KW-0175">Coiled coil</keyword>
<gene>
    <name evidence="17" type="ORF">WG929_15265</name>
</gene>
<feature type="domain" description="Response regulatory" evidence="15">
    <location>
        <begin position="709"/>
        <end position="837"/>
    </location>
</feature>
<dbReference type="Pfam" id="PF02518">
    <property type="entry name" value="HATPase_c"/>
    <property type="match status" value="1"/>
</dbReference>
<dbReference type="InterPro" id="IPR005467">
    <property type="entry name" value="His_kinase_dom"/>
</dbReference>
<feature type="coiled-coil region" evidence="12">
    <location>
        <begin position="412"/>
        <end position="439"/>
    </location>
</feature>
<dbReference type="SMART" id="SM00387">
    <property type="entry name" value="HATPase_c"/>
    <property type="match status" value="1"/>
</dbReference>
<keyword evidence="5 11" id="KW-0597">Phosphoprotein</keyword>
<dbReference type="InterPro" id="IPR004010">
    <property type="entry name" value="Double_Cache_2"/>
</dbReference>
<dbReference type="SUPFAM" id="SSF52172">
    <property type="entry name" value="CheY-like"/>
    <property type="match status" value="1"/>
</dbReference>
<dbReference type="PANTHER" id="PTHR43065:SF49">
    <property type="entry name" value="HISTIDINE KINASE"/>
    <property type="match status" value="1"/>
</dbReference>
<dbReference type="Pfam" id="PF08269">
    <property type="entry name" value="dCache_2"/>
    <property type="match status" value="1"/>
</dbReference>
<keyword evidence="18" id="KW-1185">Reference proteome</keyword>
<keyword evidence="8" id="KW-0418">Kinase</keyword>
<dbReference type="InterPro" id="IPR001789">
    <property type="entry name" value="Sig_transdc_resp-reg_receiver"/>
</dbReference>
<dbReference type="SUPFAM" id="SSF47384">
    <property type="entry name" value="Homodimeric domain of signal transducing histidine kinase"/>
    <property type="match status" value="1"/>
</dbReference>
<dbReference type="SUPFAM" id="SSF55874">
    <property type="entry name" value="ATPase domain of HSP90 chaperone/DNA topoisomerase II/histidine kinase"/>
    <property type="match status" value="1"/>
</dbReference>
<dbReference type="Gene3D" id="3.30.450.20">
    <property type="entry name" value="PAS domain"/>
    <property type="match status" value="2"/>
</dbReference>
<dbReference type="SMART" id="SM00304">
    <property type="entry name" value="HAMP"/>
    <property type="match status" value="1"/>
</dbReference>
<comment type="caution">
    <text evidence="17">The sequence shown here is derived from an EMBL/GenBank/DDBJ whole genome shotgun (WGS) entry which is preliminary data.</text>
</comment>
<organism evidence="17 18">
    <name type="scientific">Oceanobacter antarcticus</name>
    <dbReference type="NCBI Taxonomy" id="3133425"/>
    <lineage>
        <taxon>Bacteria</taxon>
        <taxon>Pseudomonadati</taxon>
        <taxon>Pseudomonadota</taxon>
        <taxon>Gammaproteobacteria</taxon>
        <taxon>Oceanospirillales</taxon>
        <taxon>Oceanospirillaceae</taxon>
        <taxon>Oceanobacter</taxon>
    </lineage>
</organism>
<dbReference type="Pfam" id="PF00072">
    <property type="entry name" value="Response_reg"/>
    <property type="match status" value="1"/>
</dbReference>
<dbReference type="InterPro" id="IPR003594">
    <property type="entry name" value="HATPase_dom"/>
</dbReference>
<keyword evidence="6" id="KW-0808">Transferase</keyword>
<evidence type="ECO:0000259" key="14">
    <source>
        <dbReference type="PROSITE" id="PS50109"/>
    </source>
</evidence>
<dbReference type="Pfam" id="PF00672">
    <property type="entry name" value="HAMP"/>
    <property type="match status" value="1"/>
</dbReference>
<comment type="catalytic activity">
    <reaction evidence="1">
        <text>ATP + protein L-histidine = ADP + protein N-phospho-L-histidine.</text>
        <dbReference type="EC" id="2.7.13.3"/>
    </reaction>
</comment>
<evidence type="ECO:0000256" key="13">
    <source>
        <dbReference type="SAM" id="Phobius"/>
    </source>
</evidence>
<reference evidence="17 18" key="1">
    <citation type="submission" date="2024-03" db="EMBL/GenBank/DDBJ databases">
        <title>High-quality draft genome sequence of Oceanobacter sp. wDCs-4.</title>
        <authorList>
            <person name="Dong C."/>
        </authorList>
    </citation>
    <scope>NUCLEOTIDE SEQUENCE [LARGE SCALE GENOMIC DNA]</scope>
    <source>
        <strain evidence="18">wDCs-4</strain>
    </source>
</reference>
<evidence type="ECO:0000256" key="7">
    <source>
        <dbReference type="ARBA" id="ARBA00022692"/>
    </source>
</evidence>
<proteinExistence type="predicted"/>
<dbReference type="Gene3D" id="3.30.565.10">
    <property type="entry name" value="Histidine kinase-like ATPase, C-terminal domain"/>
    <property type="match status" value="1"/>
</dbReference>
<evidence type="ECO:0000256" key="10">
    <source>
        <dbReference type="ARBA" id="ARBA00023136"/>
    </source>
</evidence>
<protein>
    <recommendedName>
        <fullName evidence="3">histidine kinase</fullName>
        <ecNumber evidence="3">2.7.13.3</ecNumber>
    </recommendedName>
</protein>
<evidence type="ECO:0000256" key="3">
    <source>
        <dbReference type="ARBA" id="ARBA00012438"/>
    </source>
</evidence>
<name>A0ABW8NLH7_9GAMM</name>
<dbReference type="CDD" id="cd12912">
    <property type="entry name" value="PDC2_MCP_like"/>
    <property type="match status" value="1"/>
</dbReference>
<evidence type="ECO:0000256" key="1">
    <source>
        <dbReference type="ARBA" id="ARBA00000085"/>
    </source>
</evidence>
<keyword evidence="7 13" id="KW-0812">Transmembrane</keyword>
<evidence type="ECO:0000256" key="12">
    <source>
        <dbReference type="SAM" id="Coils"/>
    </source>
</evidence>
<evidence type="ECO:0000259" key="15">
    <source>
        <dbReference type="PROSITE" id="PS50110"/>
    </source>
</evidence>
<evidence type="ECO:0000259" key="16">
    <source>
        <dbReference type="PROSITE" id="PS50885"/>
    </source>
</evidence>
<dbReference type="SMART" id="SM01049">
    <property type="entry name" value="Cache_2"/>
    <property type="match status" value="2"/>
</dbReference>
<dbReference type="PRINTS" id="PR00344">
    <property type="entry name" value="BCTRLSENSOR"/>
</dbReference>
<dbReference type="PROSITE" id="PS50109">
    <property type="entry name" value="HIS_KIN"/>
    <property type="match status" value="1"/>
</dbReference>
<feature type="transmembrane region" description="Helical" evidence="13">
    <location>
        <begin position="28"/>
        <end position="48"/>
    </location>
</feature>
<evidence type="ECO:0000256" key="4">
    <source>
        <dbReference type="ARBA" id="ARBA00022475"/>
    </source>
</evidence>
<dbReference type="InterPro" id="IPR011006">
    <property type="entry name" value="CheY-like_superfamily"/>
</dbReference>
<evidence type="ECO:0000313" key="17">
    <source>
        <dbReference type="EMBL" id="MFK4753774.1"/>
    </source>
</evidence>
<dbReference type="RefSeq" id="WP_416206776.1">
    <property type="nucleotide sequence ID" value="NZ_JBBKTX010000020.1"/>
</dbReference>
<dbReference type="Pfam" id="PF00512">
    <property type="entry name" value="HisKA"/>
    <property type="match status" value="1"/>
</dbReference>
<accession>A0ABW8NLH7</accession>
<comment type="subcellular location">
    <subcellularLocation>
        <location evidence="2">Cell membrane</location>
        <topology evidence="2">Multi-pass membrane protein</topology>
    </subcellularLocation>
</comment>